<organism evidence="2 3">
    <name type="scientific">Nocardioides phosphati</name>
    <dbReference type="NCBI Taxonomy" id="1867775"/>
    <lineage>
        <taxon>Bacteria</taxon>
        <taxon>Bacillati</taxon>
        <taxon>Actinomycetota</taxon>
        <taxon>Actinomycetes</taxon>
        <taxon>Propionibacteriales</taxon>
        <taxon>Nocardioidaceae</taxon>
        <taxon>Nocardioides</taxon>
    </lineage>
</organism>
<evidence type="ECO:0000313" key="2">
    <source>
        <dbReference type="EMBL" id="GGO94058.1"/>
    </source>
</evidence>
<dbReference type="EMBL" id="BMNI01000016">
    <property type="protein sequence ID" value="GGO94058.1"/>
    <property type="molecule type" value="Genomic_DNA"/>
</dbReference>
<comment type="caution">
    <text evidence="2">The sequence shown here is derived from an EMBL/GenBank/DDBJ whole genome shotgun (WGS) entry which is preliminary data.</text>
</comment>
<reference evidence="3" key="1">
    <citation type="journal article" date="2019" name="Int. J. Syst. Evol. Microbiol.">
        <title>The Global Catalogue of Microorganisms (GCM) 10K type strain sequencing project: providing services to taxonomists for standard genome sequencing and annotation.</title>
        <authorList>
            <consortium name="The Broad Institute Genomics Platform"/>
            <consortium name="The Broad Institute Genome Sequencing Center for Infectious Disease"/>
            <person name="Wu L."/>
            <person name="Ma J."/>
        </authorList>
    </citation>
    <scope>NUCLEOTIDE SEQUENCE [LARGE SCALE GENOMIC DNA]</scope>
    <source>
        <strain evidence="3">CGMCC 4.7371</strain>
    </source>
</reference>
<evidence type="ECO:0000256" key="1">
    <source>
        <dbReference type="SAM" id="Phobius"/>
    </source>
</evidence>
<proteinExistence type="predicted"/>
<dbReference type="RefSeq" id="WP_188785315.1">
    <property type="nucleotide sequence ID" value="NZ_BMNI01000016.1"/>
</dbReference>
<keyword evidence="1" id="KW-0812">Transmembrane</keyword>
<dbReference type="Proteomes" id="UP000655410">
    <property type="component" value="Unassembled WGS sequence"/>
</dbReference>
<keyword evidence="1" id="KW-0472">Membrane</keyword>
<evidence type="ECO:0000313" key="3">
    <source>
        <dbReference type="Proteomes" id="UP000655410"/>
    </source>
</evidence>
<name>A0ABQ2NGH7_9ACTN</name>
<feature type="transmembrane region" description="Helical" evidence="1">
    <location>
        <begin position="24"/>
        <end position="44"/>
    </location>
</feature>
<gene>
    <name evidence="2" type="ORF">GCM10011584_34220</name>
</gene>
<accession>A0ABQ2NGH7</accession>
<protein>
    <submittedName>
        <fullName evidence="2">Uncharacterized protein</fullName>
    </submittedName>
</protein>
<keyword evidence="3" id="KW-1185">Reference proteome</keyword>
<sequence length="80" mass="8340">MSGIGVSAGSIGAGLLTALSGMPWGVAALVYVGLLLVLVLGAVVPQESADRLAWWQSLWARKARPTRGEGQSKQQRGLSH</sequence>
<keyword evidence="1" id="KW-1133">Transmembrane helix</keyword>